<evidence type="ECO:0000259" key="3">
    <source>
        <dbReference type="Pfam" id="PF22666"/>
    </source>
</evidence>
<keyword evidence="5" id="KW-1185">Reference proteome</keyword>
<gene>
    <name evidence="4" type="ORF">MuYL_2837</name>
</gene>
<dbReference type="GO" id="GO:0004553">
    <property type="term" value="F:hydrolase activity, hydrolyzing O-glycosyl compounds"/>
    <property type="evidence" value="ECO:0007669"/>
    <property type="project" value="UniProtKB-ARBA"/>
</dbReference>
<proteinExistence type="predicted"/>
<keyword evidence="2 4" id="KW-0378">Hydrolase</keyword>
<dbReference type="AlphaFoldDB" id="A0A223NYE9"/>
<dbReference type="Gene3D" id="2.60.120.260">
    <property type="entry name" value="Galactose-binding domain-like"/>
    <property type="match status" value="1"/>
</dbReference>
<evidence type="ECO:0000313" key="4">
    <source>
        <dbReference type="EMBL" id="ASU34724.1"/>
    </source>
</evidence>
<evidence type="ECO:0000256" key="2">
    <source>
        <dbReference type="ARBA" id="ARBA00022801"/>
    </source>
</evidence>
<dbReference type="Pfam" id="PF17132">
    <property type="entry name" value="Glyco_hydro_106"/>
    <property type="match status" value="1"/>
</dbReference>
<keyword evidence="1" id="KW-0732">Signal</keyword>
<dbReference type="SUPFAM" id="SSF49785">
    <property type="entry name" value="Galactose-binding domain-like"/>
    <property type="match status" value="1"/>
</dbReference>
<reference evidence="4 5" key="1">
    <citation type="submission" date="2017-08" db="EMBL/GenBank/DDBJ databases">
        <title>Complete genome sequence of Mucilaginibacter sp. strain BJC16-A31.</title>
        <authorList>
            <consortium name="Henan University of Science and Technology"/>
            <person name="You X."/>
        </authorList>
    </citation>
    <scope>NUCLEOTIDE SEQUENCE [LARGE SCALE GENOMIC DNA]</scope>
    <source>
        <strain evidence="4 5">BJC16-A31</strain>
    </source>
</reference>
<dbReference type="NCBIfam" id="NF045579">
    <property type="entry name" value="rhamnoside_JR"/>
    <property type="match status" value="1"/>
</dbReference>
<sequence>MRAIHLTATVSFVLNFIFIGALSHVCLADSYLDTGKTTVPAANMLKLEKDFISIPNAVQTSIYWYWISGNISKQGVIRDLESMKKVGINRAFIGNIGLTEVPNGKVKLFSNEWWDIMHTALKTATKLGIEIGIFNSPGWSQSGGPWVKPEQAMRYLTSSKITVSGQQTINLKLVQPQKDFQDVRVIAYPVPAGYNSDISSIKPVLKSSPEINNLNELFDNNYKTGVKLKEKQGFTIDISTPAAYTVRSLVISPDTKAMSFDGDIQVLLNGTYQSIKHFSVDRSNNALNVGFSPHGPAAISIPATKSASYRIVFTNASADAGINELKLSGTPVVENYIEKTLAKMWQTPYPYWTAYQWQQQPAVDDKSYLIDPAKVLDISKYMAADGTLKWQVPAGNWMIERTGMTPTQVQNSPAPPEGTGLEADKMSKKHIRAHFDAFLGEIQRRIPAADRKTWKVTVEDSYETGGQNWSDHLVENFKKVYGYDPVPYIPVLQGTVVGSEDQSDRFLWDLRRFIADNVAYQYVAGLREISHEHGLTTWLENYGHWGFPGEFLQYGGQSDEVGGEFWSEGSLGNIENRAASSCAHIYGKNKVSAESFTCGGASYSRYPAMMKQRADRFFTEGINNTLMHVYIEQPYEDKFPGVNAPFGNEFNRHNTWFYDMDIFIKYIKRCNMMLQQGKYVADVAYFISEDAPKMTGTQDPELPLGYSFDYINGEVIKTRLAVKNGKLMLPDGLNYSILVLPKLETIRPELLLKISELVKQGAVVLGPKPMRSPSLQNYPAADNHVQKLADELWGNIDGKTVKVNKLGLGMVIDGMSLQEALNLVKVIPDIKTEKTDSVLFIHRRLQKGSVYFLSNQTNKSIAINPKFRIAGKRPELWDPATGKVRVLPAYTQNSSTTSVPLSLAPLESAFIVFTKPGKKGDTHRENYPDPIKAVTINTPWKVKYDSKMRGPVKPVVFNTLTDWSKNANDSIKYYSGSAWYHNTFSMQGTKKSTVVFLDLGMVKGIAKVKVNGVDMGGVWTAPYKVDITKALKNGINTVEIKVVNTWVNRLVGDSMLPVAERKTWTNYNTFTPQSSLEASGLLGPVQIETIKY</sequence>
<dbReference type="Pfam" id="PF22666">
    <property type="entry name" value="Glyco_hydro_2_N2"/>
    <property type="match status" value="1"/>
</dbReference>
<accession>A0A223NYE9</accession>
<dbReference type="InterPro" id="IPR008979">
    <property type="entry name" value="Galactose-bd-like_sf"/>
</dbReference>
<dbReference type="InterPro" id="IPR054593">
    <property type="entry name" value="Beta-mannosidase-like_N2"/>
</dbReference>
<dbReference type="RefSeq" id="WP_245845529.1">
    <property type="nucleotide sequence ID" value="NZ_CP022743.1"/>
</dbReference>
<name>A0A223NYE9_9SPHI</name>
<protein>
    <submittedName>
        <fullName evidence="4">Glycoside hydrolase family 2</fullName>
    </submittedName>
</protein>
<dbReference type="KEGG" id="muc:MuYL_2837"/>
<dbReference type="PANTHER" id="PTHR43817">
    <property type="entry name" value="GLYCOSYL HYDROLASE"/>
    <property type="match status" value="1"/>
</dbReference>
<dbReference type="EMBL" id="CP022743">
    <property type="protein sequence ID" value="ASU34724.1"/>
    <property type="molecule type" value="Genomic_DNA"/>
</dbReference>
<evidence type="ECO:0000256" key="1">
    <source>
        <dbReference type="ARBA" id="ARBA00022729"/>
    </source>
</evidence>
<dbReference type="PANTHER" id="PTHR43817:SF1">
    <property type="entry name" value="HYDROLASE, FAMILY 43, PUTATIVE (AFU_ORTHOLOGUE AFUA_3G01660)-RELATED"/>
    <property type="match status" value="1"/>
</dbReference>
<evidence type="ECO:0000313" key="5">
    <source>
        <dbReference type="Proteomes" id="UP000215002"/>
    </source>
</evidence>
<feature type="domain" description="Beta-mannosidase-like galactose-binding" evidence="3">
    <location>
        <begin position="971"/>
        <end position="1047"/>
    </location>
</feature>
<dbReference type="Proteomes" id="UP000215002">
    <property type="component" value="Chromosome"/>
</dbReference>
<organism evidence="4 5">
    <name type="scientific">Mucilaginibacter xinganensis</name>
    <dbReference type="NCBI Taxonomy" id="1234841"/>
    <lineage>
        <taxon>Bacteria</taxon>
        <taxon>Pseudomonadati</taxon>
        <taxon>Bacteroidota</taxon>
        <taxon>Sphingobacteriia</taxon>
        <taxon>Sphingobacteriales</taxon>
        <taxon>Sphingobacteriaceae</taxon>
        <taxon>Mucilaginibacter</taxon>
    </lineage>
</organism>